<evidence type="ECO:0000256" key="4">
    <source>
        <dbReference type="ARBA" id="ARBA00023284"/>
    </source>
</evidence>
<dbReference type="SUPFAM" id="SSF52833">
    <property type="entry name" value="Thioredoxin-like"/>
    <property type="match status" value="1"/>
</dbReference>
<proteinExistence type="predicted"/>
<feature type="domain" description="Thioredoxin" evidence="5">
    <location>
        <begin position="26"/>
        <end position="171"/>
    </location>
</feature>
<organism evidence="6">
    <name type="scientific">marine metagenome</name>
    <dbReference type="NCBI Taxonomy" id="408172"/>
    <lineage>
        <taxon>unclassified sequences</taxon>
        <taxon>metagenomes</taxon>
        <taxon>ecological metagenomes</taxon>
    </lineage>
</organism>
<evidence type="ECO:0000256" key="3">
    <source>
        <dbReference type="ARBA" id="ARBA00023157"/>
    </source>
</evidence>
<dbReference type="InterPro" id="IPR000866">
    <property type="entry name" value="AhpC/TSA"/>
</dbReference>
<dbReference type="InterPro" id="IPR050553">
    <property type="entry name" value="Thioredoxin_ResA/DsbE_sf"/>
</dbReference>
<dbReference type="PANTHER" id="PTHR42852">
    <property type="entry name" value="THIOL:DISULFIDE INTERCHANGE PROTEIN DSBE"/>
    <property type="match status" value="1"/>
</dbReference>
<accession>A0A382F877</accession>
<keyword evidence="4" id="KW-0676">Redox-active center</keyword>
<protein>
    <recommendedName>
        <fullName evidence="5">Thioredoxin domain-containing protein</fullName>
    </recommendedName>
</protein>
<keyword evidence="3" id="KW-1015">Disulfide bond</keyword>
<dbReference type="AlphaFoldDB" id="A0A382F877"/>
<evidence type="ECO:0000256" key="1">
    <source>
        <dbReference type="ARBA" id="ARBA00004196"/>
    </source>
</evidence>
<evidence type="ECO:0000259" key="5">
    <source>
        <dbReference type="PROSITE" id="PS51352"/>
    </source>
</evidence>
<evidence type="ECO:0000256" key="2">
    <source>
        <dbReference type="ARBA" id="ARBA00022748"/>
    </source>
</evidence>
<dbReference type="GO" id="GO:0016491">
    <property type="term" value="F:oxidoreductase activity"/>
    <property type="evidence" value="ECO:0007669"/>
    <property type="project" value="InterPro"/>
</dbReference>
<dbReference type="PANTHER" id="PTHR42852:SF6">
    <property type="entry name" value="THIOL:DISULFIDE INTERCHANGE PROTEIN DSBE"/>
    <property type="match status" value="1"/>
</dbReference>
<dbReference type="GO" id="GO:0030313">
    <property type="term" value="C:cell envelope"/>
    <property type="evidence" value="ECO:0007669"/>
    <property type="project" value="UniProtKB-SubCell"/>
</dbReference>
<evidence type="ECO:0000313" key="6">
    <source>
        <dbReference type="EMBL" id="SVB59248.1"/>
    </source>
</evidence>
<name>A0A382F877_9ZZZZ</name>
<dbReference type="Gene3D" id="3.40.30.10">
    <property type="entry name" value="Glutaredoxin"/>
    <property type="match status" value="1"/>
</dbReference>
<keyword evidence="2" id="KW-0201">Cytochrome c-type biogenesis</keyword>
<dbReference type="GO" id="GO:0017004">
    <property type="term" value="P:cytochrome complex assembly"/>
    <property type="evidence" value="ECO:0007669"/>
    <property type="project" value="UniProtKB-KW"/>
</dbReference>
<dbReference type="Pfam" id="PF00578">
    <property type="entry name" value="AhpC-TSA"/>
    <property type="match status" value="1"/>
</dbReference>
<dbReference type="InterPro" id="IPR036249">
    <property type="entry name" value="Thioredoxin-like_sf"/>
</dbReference>
<dbReference type="CDD" id="cd02966">
    <property type="entry name" value="TlpA_like_family"/>
    <property type="match status" value="1"/>
</dbReference>
<reference evidence="6" key="1">
    <citation type="submission" date="2018-05" db="EMBL/GenBank/DDBJ databases">
        <authorList>
            <person name="Lanie J.A."/>
            <person name="Ng W.-L."/>
            <person name="Kazmierczak K.M."/>
            <person name="Andrzejewski T.M."/>
            <person name="Davidsen T.M."/>
            <person name="Wayne K.J."/>
            <person name="Tettelin H."/>
            <person name="Glass J.I."/>
            <person name="Rusch D."/>
            <person name="Podicherti R."/>
            <person name="Tsui H.-C.T."/>
            <person name="Winkler M.E."/>
        </authorList>
    </citation>
    <scope>NUCLEOTIDE SEQUENCE</scope>
</reference>
<comment type="subcellular location">
    <subcellularLocation>
        <location evidence="1">Cell envelope</location>
    </subcellularLocation>
</comment>
<dbReference type="EMBL" id="UINC01048566">
    <property type="protein sequence ID" value="SVB59248.1"/>
    <property type="molecule type" value="Genomic_DNA"/>
</dbReference>
<sequence length="188" mass="20557">MKKTILSLSFVLAVAFVATAEPAKTLKVGDAAPTFKIKDTNGKQINLTKLTAKGPVLVRLTCGCLGCDRELPYFQALHEAYKKDGIRLVAIFAEPDEKFAKYAKTKKLNMQYALDPKRNSWKVFGTKTMPSNFLIGKGGKVVAISKGCDPSGLIARNLGDKTATLVKAEKVDIKSQVDKNRKPVVQKK</sequence>
<gene>
    <name evidence="6" type="ORF">METZ01_LOCUS212102</name>
</gene>
<dbReference type="PROSITE" id="PS51352">
    <property type="entry name" value="THIOREDOXIN_2"/>
    <property type="match status" value="1"/>
</dbReference>
<dbReference type="InterPro" id="IPR013766">
    <property type="entry name" value="Thioredoxin_domain"/>
</dbReference>
<dbReference type="GO" id="GO:0016209">
    <property type="term" value="F:antioxidant activity"/>
    <property type="evidence" value="ECO:0007669"/>
    <property type="project" value="InterPro"/>
</dbReference>